<dbReference type="InterPro" id="IPR043143">
    <property type="entry name" value="Mal/L-sulf/L-lact_DH-like_NADP"/>
</dbReference>
<dbReference type="EMBL" id="SEYY01001608">
    <property type="protein sequence ID" value="KAB7505210.1"/>
    <property type="molecule type" value="Genomic_DNA"/>
</dbReference>
<comment type="caution">
    <text evidence="3">The sequence shown here is derived from an EMBL/GenBank/DDBJ whole genome shotgun (WGS) entry which is preliminary data.</text>
</comment>
<dbReference type="Pfam" id="PF02615">
    <property type="entry name" value="Ldh_2"/>
    <property type="match status" value="1"/>
</dbReference>
<keyword evidence="2" id="KW-0560">Oxidoreductase</keyword>
<dbReference type="InterPro" id="IPR043144">
    <property type="entry name" value="Mal/L-sulf/L-lact_DH-like_ah"/>
</dbReference>
<name>A0A5N5TIZ6_9CRUS</name>
<protein>
    <submittedName>
        <fullName evidence="3">Malate dehydrogenase</fullName>
    </submittedName>
</protein>
<dbReference type="Gene3D" id="1.10.1530.10">
    <property type="match status" value="1"/>
</dbReference>
<accession>A0A5N5TIZ6</accession>
<evidence type="ECO:0000256" key="1">
    <source>
        <dbReference type="ARBA" id="ARBA00006056"/>
    </source>
</evidence>
<dbReference type="InterPro" id="IPR036111">
    <property type="entry name" value="Mal/L-sulfo/L-lacto_DH-like_sf"/>
</dbReference>
<gene>
    <name evidence="3" type="primary">mdh</name>
    <name evidence="3" type="ORF">Anas_10280</name>
</gene>
<dbReference type="Gene3D" id="3.30.1370.60">
    <property type="entry name" value="Hypothetical oxidoreductase yiak, domain 2"/>
    <property type="match status" value="1"/>
</dbReference>
<sequence length="395" mass="43375">MLRPIASACCQPTRVHYIGQICISLRTLVLFRGVHTSRKKMTLNLERKSKFQVPDGLGTKVKPEEVKRFMIECMLSVGTSKAHATQLADVLVAADLRGHYSHGLNRLEMYVNDIEKKICHGGIEPTIVKESVSVALIEGKQCPWPSCWEFLYEPCHKEGKRNRNWLDISKSNHYGIAGWYAMLACKEGLLGMSFTNTSPLVAPTRAKHRCLGTNPLAVAAPANNGDSFVLDMATSAVAVGKIEVQRRKEEPIPEGWAIDQDGNLTTDAAKGAVGALMPLGGPEITSGYKGYGLSMMVEIFCGMLSGGHYGPNVRRWMSTSAEADLGQGFVAIDPSFFAPGFTDRMSDLMDHCRKMEPADPSKPVLIAGDPERAHEQKVKEEGGITYHINQIKDSR</sequence>
<dbReference type="OrthoDB" id="7881616at2759"/>
<evidence type="ECO:0000313" key="3">
    <source>
        <dbReference type="EMBL" id="KAB7505210.1"/>
    </source>
</evidence>
<dbReference type="AlphaFoldDB" id="A0A5N5TIZ6"/>
<evidence type="ECO:0000313" key="4">
    <source>
        <dbReference type="Proteomes" id="UP000326759"/>
    </source>
</evidence>
<comment type="similarity">
    <text evidence="1">Belongs to the LDH2/MDH2 oxidoreductase family.</text>
</comment>
<proteinExistence type="inferred from homology"/>
<evidence type="ECO:0000256" key="2">
    <source>
        <dbReference type="ARBA" id="ARBA00023002"/>
    </source>
</evidence>
<keyword evidence="4" id="KW-1185">Reference proteome</keyword>
<dbReference type="GO" id="GO:0016491">
    <property type="term" value="F:oxidoreductase activity"/>
    <property type="evidence" value="ECO:0007669"/>
    <property type="project" value="UniProtKB-KW"/>
</dbReference>
<dbReference type="InterPro" id="IPR003767">
    <property type="entry name" value="Malate/L-lactate_DH-like"/>
</dbReference>
<organism evidence="3 4">
    <name type="scientific">Armadillidium nasatum</name>
    <dbReference type="NCBI Taxonomy" id="96803"/>
    <lineage>
        <taxon>Eukaryota</taxon>
        <taxon>Metazoa</taxon>
        <taxon>Ecdysozoa</taxon>
        <taxon>Arthropoda</taxon>
        <taxon>Crustacea</taxon>
        <taxon>Multicrustacea</taxon>
        <taxon>Malacostraca</taxon>
        <taxon>Eumalacostraca</taxon>
        <taxon>Peracarida</taxon>
        <taxon>Isopoda</taxon>
        <taxon>Oniscidea</taxon>
        <taxon>Crinocheta</taxon>
        <taxon>Armadillidiidae</taxon>
        <taxon>Armadillidium</taxon>
    </lineage>
</organism>
<dbReference type="PANTHER" id="PTHR11091:SF0">
    <property type="entry name" value="MALATE DEHYDROGENASE"/>
    <property type="match status" value="1"/>
</dbReference>
<reference evidence="3 4" key="1">
    <citation type="journal article" date="2019" name="PLoS Biol.">
        <title>Sex chromosomes control vertical transmission of feminizing Wolbachia symbionts in an isopod.</title>
        <authorList>
            <person name="Becking T."/>
            <person name="Chebbi M.A."/>
            <person name="Giraud I."/>
            <person name="Moumen B."/>
            <person name="Laverre T."/>
            <person name="Caubet Y."/>
            <person name="Peccoud J."/>
            <person name="Gilbert C."/>
            <person name="Cordaux R."/>
        </authorList>
    </citation>
    <scope>NUCLEOTIDE SEQUENCE [LARGE SCALE GENOMIC DNA]</scope>
    <source>
        <strain evidence="3">ANa2</strain>
        <tissue evidence="3">Whole body excluding digestive tract and cuticle</tissue>
    </source>
</reference>
<dbReference type="SUPFAM" id="SSF89733">
    <property type="entry name" value="L-sulfolactate dehydrogenase-like"/>
    <property type="match status" value="1"/>
</dbReference>
<dbReference type="PANTHER" id="PTHR11091">
    <property type="entry name" value="OXIDOREDUCTASE-RELATED"/>
    <property type="match status" value="1"/>
</dbReference>
<dbReference type="Proteomes" id="UP000326759">
    <property type="component" value="Unassembled WGS sequence"/>
</dbReference>